<evidence type="ECO:0000256" key="2">
    <source>
        <dbReference type="ARBA" id="ARBA00010701"/>
    </source>
</evidence>
<evidence type="ECO:0000313" key="7">
    <source>
        <dbReference type="EMBL" id="CAH4030974.1"/>
    </source>
</evidence>
<reference evidence="7" key="1">
    <citation type="submission" date="2022-05" db="EMBL/GenBank/DDBJ databases">
        <authorList>
            <person name="Okamura Y."/>
        </authorList>
    </citation>
    <scope>NUCLEOTIDE SEQUENCE</scope>
</reference>
<feature type="domain" description="Lipase" evidence="6">
    <location>
        <begin position="54"/>
        <end position="321"/>
    </location>
</feature>
<protein>
    <recommendedName>
        <fullName evidence="6">Lipase domain-containing protein</fullName>
    </recommendedName>
</protein>
<dbReference type="GO" id="GO:0005615">
    <property type="term" value="C:extracellular space"/>
    <property type="evidence" value="ECO:0007669"/>
    <property type="project" value="TreeGrafter"/>
</dbReference>
<dbReference type="Pfam" id="PF00151">
    <property type="entry name" value="Lipase"/>
    <property type="match status" value="1"/>
</dbReference>
<dbReference type="PANTHER" id="PTHR11610">
    <property type="entry name" value="LIPASE"/>
    <property type="match status" value="1"/>
</dbReference>
<keyword evidence="3" id="KW-0964">Secreted</keyword>
<organism evidence="7 8">
    <name type="scientific">Pieris brassicae</name>
    <name type="common">White butterfly</name>
    <name type="synonym">Large white butterfly</name>
    <dbReference type="NCBI Taxonomy" id="7116"/>
    <lineage>
        <taxon>Eukaryota</taxon>
        <taxon>Metazoa</taxon>
        <taxon>Ecdysozoa</taxon>
        <taxon>Arthropoda</taxon>
        <taxon>Hexapoda</taxon>
        <taxon>Insecta</taxon>
        <taxon>Pterygota</taxon>
        <taxon>Neoptera</taxon>
        <taxon>Endopterygota</taxon>
        <taxon>Lepidoptera</taxon>
        <taxon>Glossata</taxon>
        <taxon>Ditrysia</taxon>
        <taxon>Papilionoidea</taxon>
        <taxon>Pieridae</taxon>
        <taxon>Pierinae</taxon>
        <taxon>Pieris</taxon>
    </lineage>
</organism>
<comment type="caution">
    <text evidence="7">The sequence shown here is derived from an EMBL/GenBank/DDBJ whole genome shotgun (WGS) entry which is preliminary data.</text>
</comment>
<dbReference type="GO" id="GO:0016298">
    <property type="term" value="F:lipase activity"/>
    <property type="evidence" value="ECO:0007669"/>
    <property type="project" value="InterPro"/>
</dbReference>
<proteinExistence type="inferred from homology"/>
<evidence type="ECO:0000256" key="5">
    <source>
        <dbReference type="SAM" id="SignalP"/>
    </source>
</evidence>
<dbReference type="SUPFAM" id="SSF53474">
    <property type="entry name" value="alpha/beta-Hydrolases"/>
    <property type="match status" value="1"/>
</dbReference>
<keyword evidence="5" id="KW-0732">Signal</keyword>
<accession>A0A9P0TLY4</accession>
<name>A0A9P0TLY4_PIEBR</name>
<evidence type="ECO:0000313" key="8">
    <source>
        <dbReference type="Proteomes" id="UP001152562"/>
    </source>
</evidence>
<gene>
    <name evidence="7" type="ORF">PIBRA_LOCUS7564</name>
</gene>
<sequence length="324" mass="35527">MIKIVLIVLGVSSVLSWALPNPNHISGLDLTKYQLGADNIPIVSYDANNFNPDVTNQYHLFTRSNPLISQPLVIGHNNILSQSNFNNNRRTVFLIHGWLNSATSDFNRELVPVLLSAEDLNVIVVDWSIGANSLNYRIVNTNAVKSGEAVARFIGWLSQQSGISLEQVHLIGHGLGGHQAGVTGRASFGKIGYITGLNPSLIGWVTNIDRLSPNDALYTEVLHTNYVHGYIGDLGHVDFYFNGGISMPGCDSNECDHDRSFLYFAESIVSGGFTGRECLNYYAAVLGMCDFHPRRLQMGGLNPKYGKTGVYYLETNPSSPYSQG</sequence>
<dbReference type="InterPro" id="IPR013818">
    <property type="entry name" value="Lipase"/>
</dbReference>
<dbReference type="Proteomes" id="UP001152562">
    <property type="component" value="Unassembled WGS sequence"/>
</dbReference>
<dbReference type="PANTHER" id="PTHR11610:SF173">
    <property type="entry name" value="LIPASE DOMAIN-CONTAINING PROTEIN-RELATED"/>
    <property type="match status" value="1"/>
</dbReference>
<dbReference type="GO" id="GO:0016042">
    <property type="term" value="P:lipid catabolic process"/>
    <property type="evidence" value="ECO:0007669"/>
    <property type="project" value="TreeGrafter"/>
</dbReference>
<dbReference type="AlphaFoldDB" id="A0A9P0TLY4"/>
<keyword evidence="8" id="KW-1185">Reference proteome</keyword>
<feature type="signal peptide" evidence="5">
    <location>
        <begin position="1"/>
        <end position="18"/>
    </location>
</feature>
<dbReference type="EMBL" id="CALOZG010000013">
    <property type="protein sequence ID" value="CAH4030974.1"/>
    <property type="molecule type" value="Genomic_DNA"/>
</dbReference>
<evidence type="ECO:0000256" key="1">
    <source>
        <dbReference type="ARBA" id="ARBA00004613"/>
    </source>
</evidence>
<dbReference type="InterPro" id="IPR000734">
    <property type="entry name" value="TAG_lipase"/>
</dbReference>
<comment type="subcellular location">
    <subcellularLocation>
        <location evidence="1">Secreted</location>
    </subcellularLocation>
</comment>
<dbReference type="GO" id="GO:0017171">
    <property type="term" value="F:serine hydrolase activity"/>
    <property type="evidence" value="ECO:0007669"/>
    <property type="project" value="TreeGrafter"/>
</dbReference>
<evidence type="ECO:0000256" key="4">
    <source>
        <dbReference type="RuleBase" id="RU004262"/>
    </source>
</evidence>
<comment type="similarity">
    <text evidence="2 4">Belongs to the AB hydrolase superfamily. Lipase family.</text>
</comment>
<dbReference type="InterPro" id="IPR029058">
    <property type="entry name" value="AB_hydrolase_fold"/>
</dbReference>
<feature type="chain" id="PRO_5040282976" description="Lipase domain-containing protein" evidence="5">
    <location>
        <begin position="19"/>
        <end position="324"/>
    </location>
</feature>
<evidence type="ECO:0000259" key="6">
    <source>
        <dbReference type="Pfam" id="PF00151"/>
    </source>
</evidence>
<evidence type="ECO:0000256" key="3">
    <source>
        <dbReference type="ARBA" id="ARBA00022525"/>
    </source>
</evidence>
<dbReference type="PRINTS" id="PR00821">
    <property type="entry name" value="TAGLIPASE"/>
</dbReference>
<dbReference type="Gene3D" id="3.40.50.1820">
    <property type="entry name" value="alpha/beta hydrolase"/>
    <property type="match status" value="1"/>
</dbReference>